<feature type="non-terminal residue" evidence="1">
    <location>
        <position position="1"/>
    </location>
</feature>
<dbReference type="PANTHER" id="PTHR47718">
    <property type="entry name" value="OS01G0519700 PROTEIN"/>
    <property type="match status" value="1"/>
</dbReference>
<dbReference type="PANTHER" id="PTHR47718:SF12">
    <property type="entry name" value="PROTEIN FAR1-RELATED SEQUENCE"/>
    <property type="match status" value="1"/>
</dbReference>
<evidence type="ECO:0000313" key="1">
    <source>
        <dbReference type="EMBL" id="CAG8721349.1"/>
    </source>
</evidence>
<dbReference type="OrthoDB" id="2418606at2759"/>
<accession>A0A9N9NCL7</accession>
<organism evidence="1 2">
    <name type="scientific">Cetraspora pellucida</name>
    <dbReference type="NCBI Taxonomy" id="1433469"/>
    <lineage>
        <taxon>Eukaryota</taxon>
        <taxon>Fungi</taxon>
        <taxon>Fungi incertae sedis</taxon>
        <taxon>Mucoromycota</taxon>
        <taxon>Glomeromycotina</taxon>
        <taxon>Glomeromycetes</taxon>
        <taxon>Diversisporales</taxon>
        <taxon>Gigasporaceae</taxon>
        <taxon>Cetraspora</taxon>
    </lineage>
</organism>
<reference evidence="1" key="1">
    <citation type="submission" date="2021-06" db="EMBL/GenBank/DDBJ databases">
        <authorList>
            <person name="Kallberg Y."/>
            <person name="Tangrot J."/>
            <person name="Rosling A."/>
        </authorList>
    </citation>
    <scope>NUCLEOTIDE SEQUENCE</scope>
    <source>
        <strain evidence="1">FL966</strain>
    </source>
</reference>
<dbReference type="Proteomes" id="UP000789759">
    <property type="component" value="Unassembled WGS sequence"/>
</dbReference>
<gene>
    <name evidence="1" type="ORF">CPELLU_LOCUS12915</name>
</gene>
<dbReference type="EMBL" id="CAJVQA010013025">
    <property type="protein sequence ID" value="CAG8721349.1"/>
    <property type="molecule type" value="Genomic_DNA"/>
</dbReference>
<proteinExistence type="predicted"/>
<name>A0A9N9NCL7_9GLOM</name>
<sequence>ILVTDRDLALISAVRTELPHVKHQFCVWHIEQNIIKNLNSKLKDKFIAFNKDFKAVMVKAPYDNMWSYCYTNKNVNYGVRTTQQSEATNAHLKRLLSHSAPLSKLVNALEKLARHQLQSSQYQQYRIRGKQYNIAASYDINKQNVGLFQVYRNEDHKHTIYQTDAGYVCSFNYNTQFSLSCRHIFTVHIASKKVMNVNYIGARWIVSPAGFNTPQAENLNHLNENLVNNNEFESEFLPFSNHNINEISDQQKHHRSTVNLLKAIKAISNQVGYIEINSILAHFVDQLNSKYPLLQDDIGNPPITKTKERPNSTKCKKIGAEYATKKTYICGVCNNSGHNSRSCLQKL</sequence>
<evidence type="ECO:0000313" key="2">
    <source>
        <dbReference type="Proteomes" id="UP000789759"/>
    </source>
</evidence>
<keyword evidence="2" id="KW-1185">Reference proteome</keyword>
<protein>
    <submittedName>
        <fullName evidence="1">2984_t:CDS:1</fullName>
    </submittedName>
</protein>
<dbReference type="AlphaFoldDB" id="A0A9N9NCL7"/>
<comment type="caution">
    <text evidence="1">The sequence shown here is derived from an EMBL/GenBank/DDBJ whole genome shotgun (WGS) entry which is preliminary data.</text>
</comment>